<comment type="caution">
    <text evidence="1">The sequence shown here is derived from an EMBL/GenBank/DDBJ whole genome shotgun (WGS) entry which is preliminary data.</text>
</comment>
<evidence type="ECO:0000313" key="2">
    <source>
        <dbReference type="Proteomes" id="UP001597299"/>
    </source>
</evidence>
<organism evidence="1 2">
    <name type="scientific">Ancylobacter oerskovii</name>
    <dbReference type="NCBI Taxonomy" id="459519"/>
    <lineage>
        <taxon>Bacteria</taxon>
        <taxon>Pseudomonadati</taxon>
        <taxon>Pseudomonadota</taxon>
        <taxon>Alphaproteobacteria</taxon>
        <taxon>Hyphomicrobiales</taxon>
        <taxon>Xanthobacteraceae</taxon>
        <taxon>Ancylobacter</taxon>
    </lineage>
</organism>
<proteinExistence type="predicted"/>
<protein>
    <submittedName>
        <fullName evidence="1">Uncharacterized protein</fullName>
    </submittedName>
</protein>
<reference evidence="2" key="1">
    <citation type="journal article" date="2019" name="Int. J. Syst. Evol. Microbiol.">
        <title>The Global Catalogue of Microorganisms (GCM) 10K type strain sequencing project: providing services to taxonomists for standard genome sequencing and annotation.</title>
        <authorList>
            <consortium name="The Broad Institute Genomics Platform"/>
            <consortium name="The Broad Institute Genome Sequencing Center for Infectious Disease"/>
            <person name="Wu L."/>
            <person name="Ma J."/>
        </authorList>
    </citation>
    <scope>NUCLEOTIDE SEQUENCE [LARGE SCALE GENOMIC DNA]</scope>
    <source>
        <strain evidence="2">CCM 7435</strain>
    </source>
</reference>
<dbReference type="EMBL" id="JBHUHD010000001">
    <property type="protein sequence ID" value="MFD2140231.1"/>
    <property type="molecule type" value="Genomic_DNA"/>
</dbReference>
<sequence length="66" mass="7918">MLNRLRKMTQAEEDKDVGAMVVVEVRDRHREEDYATEVARLERDGKRITERTPVIILRRFSEVTFR</sequence>
<name>A0ABW4YV58_9HYPH</name>
<evidence type="ECO:0000313" key="1">
    <source>
        <dbReference type="EMBL" id="MFD2140231.1"/>
    </source>
</evidence>
<keyword evidence="2" id="KW-1185">Reference proteome</keyword>
<dbReference type="RefSeq" id="WP_378295919.1">
    <property type="nucleotide sequence ID" value="NZ_JBHUHD010000001.1"/>
</dbReference>
<gene>
    <name evidence="1" type="ORF">ACFSNC_07480</name>
</gene>
<accession>A0ABW4YV58</accession>
<dbReference type="Proteomes" id="UP001597299">
    <property type="component" value="Unassembled WGS sequence"/>
</dbReference>